<protein>
    <submittedName>
        <fullName evidence="2">Uncharacterized protein</fullName>
    </submittedName>
</protein>
<comment type="caution">
    <text evidence="2">The sequence shown here is derived from an EMBL/GenBank/DDBJ whole genome shotgun (WGS) entry which is preliminary data.</text>
</comment>
<proteinExistence type="predicted"/>
<dbReference type="EMBL" id="DUZY01000006">
    <property type="protein sequence ID" value="DAD43582.1"/>
    <property type="molecule type" value="Genomic_DNA"/>
</dbReference>
<reference evidence="2 3" key="1">
    <citation type="journal article" date="2020" name="Mol. Biol. Evol.">
        <title>Distinct Expression and Methylation Patterns for Genes with Different Fates following a Single Whole-Genome Duplication in Flowering Plants.</title>
        <authorList>
            <person name="Shi T."/>
            <person name="Rahmani R.S."/>
            <person name="Gugger P.F."/>
            <person name="Wang M."/>
            <person name="Li H."/>
            <person name="Zhang Y."/>
            <person name="Li Z."/>
            <person name="Wang Q."/>
            <person name="Van de Peer Y."/>
            <person name="Marchal K."/>
            <person name="Chen J."/>
        </authorList>
    </citation>
    <scope>NUCLEOTIDE SEQUENCE [LARGE SCALE GENOMIC DNA]</scope>
    <source>
        <tissue evidence="2">Leaf</tissue>
    </source>
</reference>
<evidence type="ECO:0000313" key="2">
    <source>
        <dbReference type="EMBL" id="DAD43582.1"/>
    </source>
</evidence>
<accession>A0A822ZEM4</accession>
<keyword evidence="3" id="KW-1185">Reference proteome</keyword>
<feature type="compositionally biased region" description="Polar residues" evidence="1">
    <location>
        <begin position="1"/>
        <end position="20"/>
    </location>
</feature>
<gene>
    <name evidence="2" type="ORF">HUJ06_001812</name>
</gene>
<evidence type="ECO:0000256" key="1">
    <source>
        <dbReference type="SAM" id="MobiDB-lite"/>
    </source>
</evidence>
<dbReference type="AlphaFoldDB" id="A0A822ZEM4"/>
<sequence length="64" mass="7400">MKTNPWRLRTNTAGDKQLSSAAEEEPQRGGHAFHSTFSFFRNRPGSKSISLNRYRHHCHGVKLY</sequence>
<name>A0A822ZEM4_NELNU</name>
<organism evidence="2 3">
    <name type="scientific">Nelumbo nucifera</name>
    <name type="common">Sacred lotus</name>
    <dbReference type="NCBI Taxonomy" id="4432"/>
    <lineage>
        <taxon>Eukaryota</taxon>
        <taxon>Viridiplantae</taxon>
        <taxon>Streptophyta</taxon>
        <taxon>Embryophyta</taxon>
        <taxon>Tracheophyta</taxon>
        <taxon>Spermatophyta</taxon>
        <taxon>Magnoliopsida</taxon>
        <taxon>Proteales</taxon>
        <taxon>Nelumbonaceae</taxon>
        <taxon>Nelumbo</taxon>
    </lineage>
</organism>
<dbReference type="Proteomes" id="UP000607653">
    <property type="component" value="Unassembled WGS sequence"/>
</dbReference>
<evidence type="ECO:0000313" key="3">
    <source>
        <dbReference type="Proteomes" id="UP000607653"/>
    </source>
</evidence>
<feature type="region of interest" description="Disordered" evidence="1">
    <location>
        <begin position="1"/>
        <end position="30"/>
    </location>
</feature>